<dbReference type="KEGG" id="serq:CWC46_14570"/>
<dbReference type="CDD" id="cd02238">
    <property type="entry name" value="cupin_KdgF"/>
    <property type="match status" value="1"/>
</dbReference>
<dbReference type="SUPFAM" id="SSF51182">
    <property type="entry name" value="RmlC-like cupins"/>
    <property type="match status" value="1"/>
</dbReference>
<dbReference type="RefSeq" id="WP_021015830.1">
    <property type="nucleotide sequence ID" value="NZ_CP025084.1"/>
</dbReference>
<dbReference type="EMBL" id="CP025085">
    <property type="protein sequence ID" value="AUH00925.1"/>
    <property type="molecule type" value="Genomic_DNA"/>
</dbReference>
<reference evidence="2 5" key="3">
    <citation type="submission" date="2017-11" db="EMBL/GenBank/DDBJ databases">
        <title>Complete genome sequence of Serratia sp. ATCC 39006 LacA.</title>
        <authorList>
            <person name="Hampton H.G."/>
            <person name="Jackson S.A."/>
            <person name="Jauregui R."/>
            <person name="Poulter G.T.M."/>
            <person name="Salmond G.P.C."/>
            <person name="Fineran P.C."/>
        </authorList>
    </citation>
    <scope>NUCLEOTIDE SEQUENCE [LARGE SCALE GENOMIC DNA]</scope>
    <source>
        <strain evidence="2 5">ATCC 39006</strain>
    </source>
</reference>
<keyword evidence="4" id="KW-1185">Reference proteome</keyword>
<dbReference type="Proteomes" id="UP000233778">
    <property type="component" value="Chromosome"/>
</dbReference>
<evidence type="ECO:0000313" key="3">
    <source>
        <dbReference type="EMBL" id="AUH05246.1"/>
    </source>
</evidence>
<dbReference type="PANTHER" id="PTHR40112:SF1">
    <property type="entry name" value="H2HPP ISOMERASE"/>
    <property type="match status" value="1"/>
</dbReference>
<reference evidence="3 4" key="1">
    <citation type="journal article" date="2013" name="Genome Announc.">
        <title>Draft genome sequence of Serratia sp. strain ATCC 39006, a model bacterium for analysis of the biosynthesis and regulation of prodigiosin, a carbapenem, and gas vesicles.</title>
        <authorList>
            <person name="Fineran P.C."/>
            <person name="Iglesias Cans M.C."/>
            <person name="Ramsay J.P."/>
            <person name="Wilf N.M."/>
            <person name="Cossyleon D."/>
            <person name="McNeil M.B."/>
            <person name="Williamson N.R."/>
            <person name="Monson R.E."/>
            <person name="Becher S.A."/>
            <person name="Stanton J.A."/>
            <person name="Brugger K."/>
            <person name="Brown S.D."/>
            <person name="Salmond G.P."/>
        </authorList>
    </citation>
    <scope>NUCLEOTIDE SEQUENCE [LARGE SCALE GENOMIC DNA]</scope>
    <source>
        <strain evidence="3">ATCC 39006</strain>
        <strain evidence="4">ATCC 39006 / SC 11482</strain>
    </source>
</reference>
<sequence length="110" mass="12471">MRRYFIDDETPWEELGDGIKRKIISWSDDLMMVCVHFAKGAIGTPHKHDIHDQIAYVAAGSFEVMIEGEKRILKTGDAYMAVKNEMHGVISLEEGSVLIDTFSPKRADFL</sequence>
<dbReference type="AlphaFoldDB" id="A0A2I5TL06"/>
<dbReference type="STRING" id="104623.Ser39006_02567"/>
<dbReference type="EMBL" id="CP025084">
    <property type="protein sequence ID" value="AUH05246.1"/>
    <property type="molecule type" value="Genomic_DNA"/>
</dbReference>
<dbReference type="InterPro" id="IPR014710">
    <property type="entry name" value="RmlC-like_jellyroll"/>
</dbReference>
<accession>A0A2I5TL06</accession>
<evidence type="ECO:0000259" key="1">
    <source>
        <dbReference type="Pfam" id="PF07883"/>
    </source>
</evidence>
<dbReference type="InterPro" id="IPR025499">
    <property type="entry name" value="KdgF"/>
</dbReference>
<proteinExistence type="predicted"/>
<evidence type="ECO:0000313" key="4">
    <source>
        <dbReference type="Proteomes" id="UP000017700"/>
    </source>
</evidence>
<reference evidence="3" key="2">
    <citation type="submission" date="2013-09" db="EMBL/GenBank/DDBJ databases">
        <authorList>
            <person name="Wang G."/>
            <person name="Yang Y."/>
            <person name="Su Y."/>
        </authorList>
    </citation>
    <scope>NUCLEOTIDE SEQUENCE</scope>
    <source>
        <strain evidence="3">ATCC 39006</strain>
    </source>
</reference>
<evidence type="ECO:0000313" key="2">
    <source>
        <dbReference type="EMBL" id="AUH00925.1"/>
    </source>
</evidence>
<dbReference type="InterPro" id="IPR052535">
    <property type="entry name" value="Bacilysin_H2HPP_isomerase"/>
</dbReference>
<dbReference type="OrthoDB" id="9811153at2"/>
<feature type="domain" description="Cupin type-2" evidence="1">
    <location>
        <begin position="35"/>
        <end position="95"/>
    </location>
</feature>
<name>A0A2I5TL06_SERS3</name>
<organism evidence="3 4">
    <name type="scientific">Serratia sp. (strain ATCC 39006)</name>
    <name type="common">Prodigiosinella confusarubida</name>
    <dbReference type="NCBI Taxonomy" id="104623"/>
    <lineage>
        <taxon>Bacteria</taxon>
        <taxon>Pseudomonadati</taxon>
        <taxon>Pseudomonadota</taxon>
        <taxon>Gammaproteobacteria</taxon>
        <taxon>Enterobacterales</taxon>
        <taxon>Pectobacteriaceae</taxon>
        <taxon>Prodigiosinella</taxon>
    </lineage>
</organism>
<dbReference type="KEGG" id="sera:Ser39006_014575"/>
<evidence type="ECO:0000313" key="5">
    <source>
        <dbReference type="Proteomes" id="UP000233778"/>
    </source>
</evidence>
<dbReference type="PIRSF" id="PIRSF029883">
    <property type="entry name" value="KdgF"/>
    <property type="match status" value="1"/>
</dbReference>
<protein>
    <submittedName>
        <fullName evidence="3">Pectin degradation protein kdgF</fullName>
    </submittedName>
</protein>
<dbReference type="InterPro" id="IPR013096">
    <property type="entry name" value="Cupin_2"/>
</dbReference>
<dbReference type="InterPro" id="IPR011051">
    <property type="entry name" value="RmlC_Cupin_sf"/>
</dbReference>
<dbReference type="Pfam" id="PF07883">
    <property type="entry name" value="Cupin_2"/>
    <property type="match status" value="1"/>
</dbReference>
<dbReference type="Gene3D" id="2.60.120.10">
    <property type="entry name" value="Jelly Rolls"/>
    <property type="match status" value="1"/>
</dbReference>
<reference evidence="3" key="4">
    <citation type="submission" date="2017-11" db="EMBL/GenBank/DDBJ databases">
        <title>Complete genome sequence of Serratia sp. ATCC 39006.</title>
        <authorList>
            <person name="Hampton H.G."/>
            <person name="Jackson S.A."/>
            <person name="Jauregui R."/>
            <person name="Poulter G.T.M."/>
            <person name="Salmond G.P.C."/>
            <person name="Fineran P.C."/>
        </authorList>
    </citation>
    <scope>NUCLEOTIDE SEQUENCE</scope>
    <source>
        <strain evidence="3">ATCC 39006</strain>
    </source>
</reference>
<dbReference type="Proteomes" id="UP000017700">
    <property type="component" value="Chromosome"/>
</dbReference>
<gene>
    <name evidence="2" type="ORF">CWC46_14570</name>
    <name evidence="3" type="ORF">Ser39006_014575</name>
</gene>
<dbReference type="PANTHER" id="PTHR40112">
    <property type="entry name" value="H2HPP ISOMERASE"/>
    <property type="match status" value="1"/>
</dbReference>